<evidence type="ECO:0000313" key="3">
    <source>
        <dbReference type="EMBL" id="OIR00973.1"/>
    </source>
</evidence>
<evidence type="ECO:0008006" key="4">
    <source>
        <dbReference type="Google" id="ProtNLM"/>
    </source>
</evidence>
<accession>A0A1J5S9T4</accession>
<keyword evidence="2" id="KW-0812">Transmembrane</keyword>
<feature type="compositionally biased region" description="Polar residues" evidence="1">
    <location>
        <begin position="186"/>
        <end position="207"/>
    </location>
</feature>
<comment type="caution">
    <text evidence="3">The sequence shown here is derived from an EMBL/GenBank/DDBJ whole genome shotgun (WGS) entry which is preliminary data.</text>
</comment>
<feature type="transmembrane region" description="Helical" evidence="2">
    <location>
        <begin position="24"/>
        <end position="41"/>
    </location>
</feature>
<gene>
    <name evidence="3" type="ORF">GALL_169370</name>
</gene>
<evidence type="ECO:0000256" key="1">
    <source>
        <dbReference type="SAM" id="MobiDB-lite"/>
    </source>
</evidence>
<protein>
    <recommendedName>
        <fullName evidence="4">Fimbrial assembly protein (PilN)</fullName>
    </recommendedName>
</protein>
<proteinExistence type="predicted"/>
<keyword evidence="2" id="KW-1133">Transmembrane helix</keyword>
<feature type="region of interest" description="Disordered" evidence="1">
    <location>
        <begin position="180"/>
        <end position="243"/>
    </location>
</feature>
<dbReference type="AlphaFoldDB" id="A0A1J5S9T4"/>
<name>A0A1J5S9T4_9ZZZZ</name>
<dbReference type="EMBL" id="MLJW01000089">
    <property type="protein sequence ID" value="OIR00973.1"/>
    <property type="molecule type" value="Genomic_DNA"/>
</dbReference>
<sequence>MSQQINLLNPALIKQKDLLNPNNIAITLGLLTLLMLVYYGVSQKQLSALTVQRSQVASELSARQAELKQATILHTPRALNKALLDQIALLEQKEEMQQQVLQTINLSSTTPDKGYAALMRAFAKQSLNGLWLTSFSIDSYTDKLNISGRSLQADFVPEYIARLGNEPALQGKSFSALTMSLPKPDTSATNKPSAPPSAQTINPTDKASQPPIETPYIEFTLQSTDEKLTPNSASTSVKNGSKS</sequence>
<evidence type="ECO:0000256" key="2">
    <source>
        <dbReference type="SAM" id="Phobius"/>
    </source>
</evidence>
<organism evidence="3">
    <name type="scientific">mine drainage metagenome</name>
    <dbReference type="NCBI Taxonomy" id="410659"/>
    <lineage>
        <taxon>unclassified sequences</taxon>
        <taxon>metagenomes</taxon>
        <taxon>ecological metagenomes</taxon>
    </lineage>
</organism>
<reference evidence="3" key="1">
    <citation type="submission" date="2016-10" db="EMBL/GenBank/DDBJ databases">
        <title>Sequence of Gallionella enrichment culture.</title>
        <authorList>
            <person name="Poehlein A."/>
            <person name="Muehling M."/>
            <person name="Daniel R."/>
        </authorList>
    </citation>
    <scope>NUCLEOTIDE SEQUENCE</scope>
</reference>
<keyword evidence="2" id="KW-0472">Membrane</keyword>
<feature type="compositionally biased region" description="Polar residues" evidence="1">
    <location>
        <begin position="229"/>
        <end position="243"/>
    </location>
</feature>